<evidence type="ECO:0000313" key="3">
    <source>
        <dbReference type="Proteomes" id="UP000028302"/>
    </source>
</evidence>
<dbReference type="InterPro" id="IPR035897">
    <property type="entry name" value="Toll_tir_struct_dom_sf"/>
</dbReference>
<dbReference type="Proteomes" id="UP000028302">
    <property type="component" value="Unassembled WGS sequence"/>
</dbReference>
<dbReference type="Gene3D" id="3.40.50.10140">
    <property type="entry name" value="Toll/interleukin-1 receptor homology (TIR) domain"/>
    <property type="match status" value="1"/>
</dbReference>
<name>A0A084IFX8_SALHC</name>
<dbReference type="SUPFAM" id="SSF52200">
    <property type="entry name" value="Toll/Interleukin receptor TIR domain"/>
    <property type="match status" value="1"/>
</dbReference>
<evidence type="ECO:0000259" key="1">
    <source>
        <dbReference type="PROSITE" id="PS50104"/>
    </source>
</evidence>
<dbReference type="GO" id="GO:0007165">
    <property type="term" value="P:signal transduction"/>
    <property type="evidence" value="ECO:0007669"/>
    <property type="project" value="InterPro"/>
</dbReference>
<dbReference type="Pfam" id="PF13676">
    <property type="entry name" value="TIR_2"/>
    <property type="match status" value="1"/>
</dbReference>
<accession>A0A084IFX8</accession>
<dbReference type="AlphaFoldDB" id="A0A084IFX8"/>
<organism evidence="2 3">
    <name type="scientific">Salinisphaera hydrothermalis (strain C41B8)</name>
    <dbReference type="NCBI Taxonomy" id="1304275"/>
    <lineage>
        <taxon>Bacteria</taxon>
        <taxon>Pseudomonadati</taxon>
        <taxon>Pseudomonadota</taxon>
        <taxon>Gammaproteobacteria</taxon>
        <taxon>Salinisphaerales</taxon>
        <taxon>Salinisphaeraceae</taxon>
        <taxon>Salinisphaera</taxon>
    </lineage>
</organism>
<keyword evidence="3" id="KW-1185">Reference proteome</keyword>
<protein>
    <submittedName>
        <fullName evidence="2">TIR protein</fullName>
    </submittedName>
</protein>
<gene>
    <name evidence="2" type="ORF">C41B8_19121</name>
</gene>
<comment type="caution">
    <text evidence="2">The sequence shown here is derived from an EMBL/GenBank/DDBJ whole genome shotgun (WGS) entry which is preliminary data.</text>
</comment>
<dbReference type="EMBL" id="APNK01000083">
    <property type="protein sequence ID" value="KEZ75612.1"/>
    <property type="molecule type" value="Genomic_DNA"/>
</dbReference>
<proteinExistence type="predicted"/>
<dbReference type="STRING" id="1304275.C41B8_19121"/>
<dbReference type="PROSITE" id="PS50104">
    <property type="entry name" value="TIR"/>
    <property type="match status" value="1"/>
</dbReference>
<dbReference type="InterPro" id="IPR000157">
    <property type="entry name" value="TIR_dom"/>
</dbReference>
<feature type="domain" description="TIR" evidence="1">
    <location>
        <begin position="1"/>
        <end position="142"/>
    </location>
</feature>
<sequence length="313" mass="35616">MRAFVSYSHRDEDALERLHVHLAALRREQRIEAWFDREIFAGGAIDEAIDRELETTSLFLLLVSPDFIASDYCVEREMTRALERHEAGDARVVPIIVEPCDWQSVPALRRLKAIPKDGLPISNWANANNAYLDVVQELRRIIDDEESVSETFASESKQEPARRPKSRYRVQRDFDEIDRSEFRESAFSAMKEYFRKATSEIDAIEGIRGRFADRNPTSFGCTVINQARRPGAAYITVHCSAGGFGLGDIYFSFAENAAENSANGGYRVSADEYEMYLSVAMPMYGNEPDRLTPEQAAEHLWNRFIEQAGIEPV</sequence>
<dbReference type="eggNOG" id="COG1672">
    <property type="taxonomic scope" value="Bacteria"/>
</dbReference>
<reference evidence="2 3" key="1">
    <citation type="submission" date="2013-03" db="EMBL/GenBank/DDBJ databases">
        <title>Salinisphaera hydrothermalis C41B8 Genome Sequencing.</title>
        <authorList>
            <person name="Li C."/>
            <person name="Lai Q."/>
            <person name="Shao Z."/>
        </authorList>
    </citation>
    <scope>NUCLEOTIDE SEQUENCE [LARGE SCALE GENOMIC DNA]</scope>
    <source>
        <strain evidence="2 3">C41B8</strain>
    </source>
</reference>
<dbReference type="RefSeq" id="WP_037342005.1">
    <property type="nucleotide sequence ID" value="NZ_APNK01000083.1"/>
</dbReference>
<evidence type="ECO:0000313" key="2">
    <source>
        <dbReference type="EMBL" id="KEZ75612.1"/>
    </source>
</evidence>
<dbReference type="SMART" id="SM00255">
    <property type="entry name" value="TIR"/>
    <property type="match status" value="1"/>
</dbReference>